<keyword evidence="9" id="KW-1185">Reference proteome</keyword>
<dbReference type="GO" id="GO:0005829">
    <property type="term" value="C:cytosol"/>
    <property type="evidence" value="ECO:0007669"/>
    <property type="project" value="TreeGrafter"/>
</dbReference>
<dbReference type="InterPro" id="IPR000905">
    <property type="entry name" value="Gcp-like_dom"/>
</dbReference>
<sequence>MKLLALDTSTEYLSLALLLDGKLAERELLAGQSHSQRILPLLRELLDETGLSLRDLDGIAFGAGPGSFTGLRIACGVAQGLAFGAGLPVIGVSTLLALAEDAQGADRVIACLDARMGEVYHAAYEKTATGWQEVIAAGLYAPDMVPDIGGDGWTGTGSGWKAYAQALEQRYGRQLAQCIPQAYPRAAAIARLALPGFAAAQGRPASEAAPIYIRNKVALTTREREARAASA</sequence>
<gene>
    <name evidence="8" type="ordered locus">Mfla_0412</name>
</gene>
<evidence type="ECO:0000259" key="7">
    <source>
        <dbReference type="Pfam" id="PF00814"/>
    </source>
</evidence>
<dbReference type="EMBL" id="CP000284">
    <property type="protein sequence ID" value="ABE48682.1"/>
    <property type="molecule type" value="Genomic_DNA"/>
</dbReference>
<feature type="domain" description="Gcp-like" evidence="7">
    <location>
        <begin position="29"/>
        <end position="140"/>
    </location>
</feature>
<dbReference type="Gene3D" id="3.30.420.40">
    <property type="match status" value="2"/>
</dbReference>
<evidence type="ECO:0000313" key="9">
    <source>
        <dbReference type="Proteomes" id="UP000002440"/>
    </source>
</evidence>
<dbReference type="InterPro" id="IPR043129">
    <property type="entry name" value="ATPase_NBD"/>
</dbReference>
<evidence type="ECO:0000256" key="3">
    <source>
        <dbReference type="ARBA" id="ARBA00019012"/>
    </source>
</evidence>
<dbReference type="GO" id="GO:0002949">
    <property type="term" value="P:tRNA threonylcarbamoyladenosine modification"/>
    <property type="evidence" value="ECO:0007669"/>
    <property type="project" value="InterPro"/>
</dbReference>
<evidence type="ECO:0000313" key="8">
    <source>
        <dbReference type="EMBL" id="ABE48682.1"/>
    </source>
</evidence>
<dbReference type="eggNOG" id="COG1214">
    <property type="taxonomic scope" value="Bacteria"/>
</dbReference>
<dbReference type="HOGENOM" id="CLU_064886_2_0_4"/>
<name>Q1H4A5_METFK</name>
<dbReference type="NCBIfam" id="TIGR03725">
    <property type="entry name" value="T6A_YeaZ"/>
    <property type="match status" value="1"/>
</dbReference>
<dbReference type="PANTHER" id="PTHR11735">
    <property type="entry name" value="TRNA N6-ADENOSINE THREONYLCARBAMOYLTRANSFERASE"/>
    <property type="match status" value="1"/>
</dbReference>
<dbReference type="KEGG" id="mfa:Mfla_0412"/>
<keyword evidence="8" id="KW-0645">Protease</keyword>
<organism evidence="8 9">
    <name type="scientific">Methylobacillus flagellatus (strain ATCC 51484 / DSM 6875 / VKM B-1610 / KT)</name>
    <dbReference type="NCBI Taxonomy" id="265072"/>
    <lineage>
        <taxon>Bacteria</taxon>
        <taxon>Pseudomonadati</taxon>
        <taxon>Pseudomonadota</taxon>
        <taxon>Betaproteobacteria</taxon>
        <taxon>Nitrosomonadales</taxon>
        <taxon>Methylophilaceae</taxon>
        <taxon>Methylobacillus</taxon>
    </lineage>
</organism>
<evidence type="ECO:0000256" key="1">
    <source>
        <dbReference type="ARBA" id="ARBA00004496"/>
    </source>
</evidence>
<proteinExistence type="inferred from homology"/>
<keyword evidence="4" id="KW-0963">Cytoplasm</keyword>
<protein>
    <recommendedName>
        <fullName evidence="3">tRNA threonylcarbamoyladenosine biosynthesis protein TsaB</fullName>
    </recommendedName>
    <alternativeName>
        <fullName evidence="6">t(6)A37 threonylcarbamoyladenosine biosynthesis protein TsaB</fullName>
    </alternativeName>
</protein>
<dbReference type="FunFam" id="3.30.420.40:FF:000097">
    <property type="entry name" value="tRNA threonylcarbamoyladenosine biosynthesis protein TsaB"/>
    <property type="match status" value="1"/>
</dbReference>
<evidence type="ECO:0000256" key="4">
    <source>
        <dbReference type="ARBA" id="ARBA00022490"/>
    </source>
</evidence>
<dbReference type="Pfam" id="PF00814">
    <property type="entry name" value="TsaD"/>
    <property type="match status" value="1"/>
</dbReference>
<dbReference type="STRING" id="265072.Mfla_0412"/>
<evidence type="ECO:0000256" key="6">
    <source>
        <dbReference type="ARBA" id="ARBA00032446"/>
    </source>
</evidence>
<dbReference type="OrthoDB" id="9809995at2"/>
<accession>Q1H4A5</accession>
<dbReference type="SUPFAM" id="SSF53067">
    <property type="entry name" value="Actin-like ATPase domain"/>
    <property type="match status" value="2"/>
</dbReference>
<keyword evidence="5" id="KW-0819">tRNA processing</keyword>
<keyword evidence="8" id="KW-0378">Hydrolase</keyword>
<comment type="similarity">
    <text evidence="2">Belongs to the KAE1 / TsaD family. TsaB subfamily.</text>
</comment>
<dbReference type="InterPro" id="IPR022496">
    <property type="entry name" value="T6A_TsaB"/>
</dbReference>
<comment type="subcellular location">
    <subcellularLocation>
        <location evidence="1">Cytoplasm</location>
    </subcellularLocation>
</comment>
<dbReference type="AlphaFoldDB" id="Q1H4A5"/>
<dbReference type="CDD" id="cd24032">
    <property type="entry name" value="ASKHA_NBD_TsaB"/>
    <property type="match status" value="1"/>
</dbReference>
<dbReference type="Proteomes" id="UP000002440">
    <property type="component" value="Chromosome"/>
</dbReference>
<dbReference type="PANTHER" id="PTHR11735:SF11">
    <property type="entry name" value="TRNA THREONYLCARBAMOYLADENOSINE BIOSYNTHESIS PROTEIN TSAB"/>
    <property type="match status" value="1"/>
</dbReference>
<reference evidence="8 9" key="1">
    <citation type="submission" date="2006-03" db="EMBL/GenBank/DDBJ databases">
        <title>Complete sequence of Methylobacillus flagellatus KT.</title>
        <authorList>
            <consortium name="US DOE Joint Genome Institute"/>
            <person name="Copeland A."/>
            <person name="Lucas S."/>
            <person name="Lapidus A."/>
            <person name="Barry K."/>
            <person name="Detter J.C."/>
            <person name="Glavina del Rio T."/>
            <person name="Hammon N."/>
            <person name="Israni S."/>
            <person name="Dalin E."/>
            <person name="Tice H."/>
            <person name="Pitluck S."/>
            <person name="Brettin T."/>
            <person name="Bruce D."/>
            <person name="Han C."/>
            <person name="Tapia R."/>
            <person name="Saunders E."/>
            <person name="Gilna P."/>
            <person name="Schmutz J."/>
            <person name="Larimer F."/>
            <person name="Land M."/>
            <person name="Kyrpides N."/>
            <person name="Anderson I."/>
            <person name="Richardson P."/>
        </authorList>
    </citation>
    <scope>NUCLEOTIDE SEQUENCE [LARGE SCALE GENOMIC DNA]</scope>
    <source>
        <strain evidence="9">KT / ATCC 51484 / DSM 6875</strain>
    </source>
</reference>
<dbReference type="RefSeq" id="WP_011478779.1">
    <property type="nucleotide sequence ID" value="NC_007947.1"/>
</dbReference>
<evidence type="ECO:0000256" key="5">
    <source>
        <dbReference type="ARBA" id="ARBA00022694"/>
    </source>
</evidence>
<evidence type="ECO:0000256" key="2">
    <source>
        <dbReference type="ARBA" id="ARBA00010493"/>
    </source>
</evidence>
<dbReference type="GO" id="GO:0006508">
    <property type="term" value="P:proteolysis"/>
    <property type="evidence" value="ECO:0007669"/>
    <property type="project" value="UniProtKB-KW"/>
</dbReference>
<dbReference type="GO" id="GO:0008233">
    <property type="term" value="F:peptidase activity"/>
    <property type="evidence" value="ECO:0007669"/>
    <property type="project" value="UniProtKB-KW"/>
</dbReference>